<dbReference type="PROSITE" id="PS51597">
    <property type="entry name" value="SAM_HNMT"/>
    <property type="match status" value="1"/>
</dbReference>
<name>H3APF2_LATCH</name>
<keyword evidence="3" id="KW-0808">Transferase</keyword>
<feature type="binding site" evidence="5">
    <location>
        <position position="283"/>
    </location>
    <ligand>
        <name>substrate</name>
    </ligand>
</feature>
<dbReference type="RefSeq" id="XP_064419905.1">
    <property type="nucleotide sequence ID" value="XM_064563835.1"/>
</dbReference>
<dbReference type="STRING" id="7897.ENSLACP00000011523"/>
<dbReference type="SUPFAM" id="SSF53335">
    <property type="entry name" value="S-adenosyl-L-methionine-dependent methyltransferases"/>
    <property type="match status" value="1"/>
</dbReference>
<proteinExistence type="predicted"/>
<dbReference type="InterPro" id="IPR016673">
    <property type="entry name" value="HHMT-like"/>
</dbReference>
<reference evidence="7" key="1">
    <citation type="submission" date="2011-08" db="EMBL/GenBank/DDBJ databases">
        <title>The draft genome of Latimeria chalumnae.</title>
        <authorList>
            <person name="Di Palma F."/>
            <person name="Alfoldi J."/>
            <person name="Johnson J."/>
            <person name="Berlin A."/>
            <person name="Gnerre S."/>
            <person name="Jaffe D."/>
            <person name="MacCallum I."/>
            <person name="Young S."/>
            <person name="Walker B.J."/>
            <person name="Lander E."/>
            <person name="Lindblad-Toh K."/>
        </authorList>
    </citation>
    <scope>NUCLEOTIDE SEQUENCE [LARGE SCALE GENOMIC DNA]</scope>
    <source>
        <strain evidence="7">Wild caught</strain>
    </source>
</reference>
<dbReference type="Pfam" id="PF13489">
    <property type="entry name" value="Methyltransf_23"/>
    <property type="match status" value="1"/>
</dbReference>
<evidence type="ECO:0000256" key="2">
    <source>
        <dbReference type="ARBA" id="ARBA00022603"/>
    </source>
</evidence>
<dbReference type="Ensembl" id="ENSLACT00000011611.2">
    <property type="protein sequence ID" value="ENSLACP00000011523.2"/>
    <property type="gene ID" value="ENSLACG00000010139.2"/>
</dbReference>
<dbReference type="CDD" id="cd02440">
    <property type="entry name" value="AdoMet_MTases"/>
    <property type="match status" value="1"/>
</dbReference>
<dbReference type="PIRSF" id="PIRSF016616">
    <property type="entry name" value="HHMT"/>
    <property type="match status" value="1"/>
</dbReference>
<accession>H3APF2</accession>
<dbReference type="EMBL" id="AFYH01147277">
    <property type="status" value="NOT_ANNOTATED_CDS"/>
    <property type="molecule type" value="Genomic_DNA"/>
</dbReference>
<protein>
    <submittedName>
        <fullName evidence="6">Histamine N-methyltransferase</fullName>
    </submittedName>
</protein>
<dbReference type="FunFam" id="3.40.50.150:FF:000118">
    <property type="entry name" value="Histamine N-methyltransferase"/>
    <property type="match status" value="1"/>
</dbReference>
<dbReference type="Bgee" id="ENSLACG00000010139">
    <property type="expression patterns" value="Expressed in pelvic fin and 5 other cell types or tissues"/>
</dbReference>
<dbReference type="OrthoDB" id="5984880at2759"/>
<evidence type="ECO:0000313" key="6">
    <source>
        <dbReference type="Ensembl" id="ENSLACP00000011523.2"/>
    </source>
</evidence>
<dbReference type="FunCoup" id="H3APF2">
    <property type="interactions" value="881"/>
</dbReference>
<dbReference type="EMBL" id="AFYH01147276">
    <property type="status" value="NOT_ANNOTATED_CDS"/>
    <property type="molecule type" value="Genomic_DNA"/>
</dbReference>
<dbReference type="GO" id="GO:0032259">
    <property type="term" value="P:methylation"/>
    <property type="evidence" value="ECO:0007669"/>
    <property type="project" value="UniProtKB-KW"/>
</dbReference>
<reference evidence="6" key="2">
    <citation type="submission" date="2025-08" db="UniProtKB">
        <authorList>
            <consortium name="Ensembl"/>
        </authorList>
    </citation>
    <scope>IDENTIFICATION</scope>
</reference>
<evidence type="ECO:0000256" key="5">
    <source>
        <dbReference type="PIRSR" id="PIRSR016616-2"/>
    </source>
</evidence>
<dbReference type="Proteomes" id="UP000008672">
    <property type="component" value="Unassembled WGS sequence"/>
</dbReference>
<keyword evidence="4" id="KW-0949">S-adenosyl-L-methionine</keyword>
<evidence type="ECO:0000256" key="4">
    <source>
        <dbReference type="ARBA" id="ARBA00022691"/>
    </source>
</evidence>
<dbReference type="GeneID" id="102356420"/>
<dbReference type="GeneTree" id="ENSGT00390000002862"/>
<sequence>MESSMKNLYTDHANYVRSFQVFLDRSTEHKCMLDFINKQLPDIFSSIGNGRPTIEVLGIGSGAGEIDLHMLSKLQAKHAGVHINNEVVDSSEYQIKSYEALVAKAANIENITFSWNKMTSSEYEAQRKEKNECKKFDFIHMIQMLYYVKDAAATVKFFHSCLEKNGKLLIILVSAESGWHKLWKTFGMQFSMKDLCLYISAKDIEDILDTMGAKYKHYDLPSDLDITECFTEGNENGELLLDFLTEIYHFSKTAPSDLKAGVMELLRHPECSRNKNGKIMFNNNLTAIVVES</sequence>
<dbReference type="KEGG" id="lcm:102356420"/>
<dbReference type="EMBL" id="AFYH01147275">
    <property type="status" value="NOT_ANNOTATED_CDS"/>
    <property type="molecule type" value="Genomic_DNA"/>
</dbReference>
<dbReference type="EMBL" id="AFYH01147272">
    <property type="status" value="NOT_ANNOTATED_CDS"/>
    <property type="molecule type" value="Genomic_DNA"/>
</dbReference>
<feature type="binding site" evidence="5">
    <location>
        <position position="28"/>
    </location>
    <ligand>
        <name>substrate</name>
    </ligand>
</feature>
<comment type="subunit">
    <text evidence="1">Monomer.</text>
</comment>
<dbReference type="HOGENOM" id="CLU_058117_1_0_1"/>
<dbReference type="eggNOG" id="ENOG502QQJ1">
    <property type="taxonomic scope" value="Eukaryota"/>
</dbReference>
<reference evidence="6" key="3">
    <citation type="submission" date="2025-09" db="UniProtKB">
        <authorList>
            <consortium name="Ensembl"/>
        </authorList>
    </citation>
    <scope>IDENTIFICATION</scope>
</reference>
<dbReference type="EMBL" id="AFYH01147273">
    <property type="status" value="NOT_ANNOTATED_CDS"/>
    <property type="molecule type" value="Genomic_DNA"/>
</dbReference>
<evidence type="ECO:0000256" key="3">
    <source>
        <dbReference type="ARBA" id="ARBA00022679"/>
    </source>
</evidence>
<dbReference type="GO" id="GO:0008170">
    <property type="term" value="F:N-methyltransferase activity"/>
    <property type="evidence" value="ECO:0007669"/>
    <property type="project" value="InterPro"/>
</dbReference>
<dbReference type="InterPro" id="IPR029063">
    <property type="entry name" value="SAM-dependent_MTases_sf"/>
</dbReference>
<dbReference type="OMA" id="KNIKFAW"/>
<dbReference type="InParanoid" id="H3APF2"/>
<dbReference type="CTD" id="3176"/>
<keyword evidence="7" id="KW-1185">Reference proteome</keyword>
<gene>
    <name evidence="6" type="primary">HNMT</name>
</gene>
<organism evidence="6 7">
    <name type="scientific">Latimeria chalumnae</name>
    <name type="common">Coelacanth</name>
    <dbReference type="NCBI Taxonomy" id="7897"/>
    <lineage>
        <taxon>Eukaryota</taxon>
        <taxon>Metazoa</taxon>
        <taxon>Chordata</taxon>
        <taxon>Craniata</taxon>
        <taxon>Vertebrata</taxon>
        <taxon>Euteleostomi</taxon>
        <taxon>Coelacanthiformes</taxon>
        <taxon>Coelacanthidae</taxon>
        <taxon>Latimeria</taxon>
    </lineage>
</organism>
<dbReference type="AlphaFoldDB" id="H3APF2"/>
<evidence type="ECO:0000256" key="1">
    <source>
        <dbReference type="ARBA" id="ARBA00011245"/>
    </source>
</evidence>
<dbReference type="Gene3D" id="3.40.50.150">
    <property type="entry name" value="Vaccinia Virus protein VP39"/>
    <property type="match status" value="1"/>
</dbReference>
<evidence type="ECO:0000313" key="7">
    <source>
        <dbReference type="Proteomes" id="UP000008672"/>
    </source>
</evidence>
<dbReference type="EMBL" id="AFYH01147274">
    <property type="status" value="NOT_ANNOTATED_CDS"/>
    <property type="molecule type" value="Genomic_DNA"/>
</dbReference>
<keyword evidence="2" id="KW-0489">Methyltransferase</keyword>